<dbReference type="PANTHER" id="PTHR37042:SF4">
    <property type="entry name" value="OUTER MEMBRANE PROTEIN RV1973"/>
    <property type="match status" value="1"/>
</dbReference>
<gene>
    <name evidence="4" type="ORF">MPSYJ_06840</name>
</gene>
<keyword evidence="5" id="KW-1185">Reference proteome</keyword>
<keyword evidence="2 3" id="KW-0472">Membrane</keyword>
<proteinExistence type="predicted"/>
<feature type="transmembrane region" description="Helical" evidence="3">
    <location>
        <begin position="20"/>
        <end position="43"/>
    </location>
</feature>
<dbReference type="KEGG" id="mpsc:MPSYJ_06840"/>
<evidence type="ECO:0000256" key="1">
    <source>
        <dbReference type="ARBA" id="ARBA00004370"/>
    </source>
</evidence>
<dbReference type="PANTHER" id="PTHR37042">
    <property type="entry name" value="OUTER MEMBRANE PROTEIN RV1973"/>
    <property type="match status" value="1"/>
</dbReference>
<name>A0A7I7M6Q4_9MYCO</name>
<evidence type="ECO:0000256" key="2">
    <source>
        <dbReference type="ARBA" id="ARBA00023136"/>
    </source>
</evidence>
<evidence type="ECO:0000313" key="4">
    <source>
        <dbReference type="EMBL" id="BBX67223.1"/>
    </source>
</evidence>
<protein>
    <recommendedName>
        <fullName evidence="6">Mammalian cell entry protein</fullName>
    </recommendedName>
</protein>
<evidence type="ECO:0000256" key="3">
    <source>
        <dbReference type="SAM" id="Phobius"/>
    </source>
</evidence>
<evidence type="ECO:0000313" key="5">
    <source>
        <dbReference type="Proteomes" id="UP000466514"/>
    </source>
</evidence>
<dbReference type="EMBL" id="AP022574">
    <property type="protein sequence ID" value="BBX67223.1"/>
    <property type="molecule type" value="Genomic_DNA"/>
</dbReference>
<dbReference type="RefSeq" id="WP_163720410.1">
    <property type="nucleotide sequence ID" value="NZ_AP022574.1"/>
</dbReference>
<sequence length="196" mass="21128">MPDDQPEPQRGEEAPRVVSVYGIASAVLAVVAVAAVVLATLIWNSHRGDTDERAYRTRVLQAAAEWTGVLINMNADSVDADLNTLHEGTVGQLNTDFEATVEPYRKLVRTLKARTTGQINAVAIETIHHDQPGAPPPAPRTDLSGLAARTDTVMVIATSVSENAGTEAPQTVRWTLRMDVSDVDGTLLISRLEPIR</sequence>
<dbReference type="Proteomes" id="UP000466514">
    <property type="component" value="Chromosome"/>
</dbReference>
<accession>A0A7I7M6Q4</accession>
<dbReference type="GO" id="GO:0016020">
    <property type="term" value="C:membrane"/>
    <property type="evidence" value="ECO:0007669"/>
    <property type="project" value="UniProtKB-SubCell"/>
</dbReference>
<keyword evidence="3" id="KW-1133">Transmembrane helix</keyword>
<keyword evidence="3" id="KW-0812">Transmembrane</keyword>
<evidence type="ECO:0008006" key="6">
    <source>
        <dbReference type="Google" id="ProtNLM"/>
    </source>
</evidence>
<dbReference type="AlphaFoldDB" id="A0A7I7M6Q4"/>
<comment type="subcellular location">
    <subcellularLocation>
        <location evidence="1">Membrane</location>
    </subcellularLocation>
</comment>
<reference evidence="4 5" key="1">
    <citation type="journal article" date="2019" name="Emerg. Microbes Infect.">
        <title>Comprehensive subspecies identification of 175 nontuberculous mycobacteria species based on 7547 genomic profiles.</title>
        <authorList>
            <person name="Matsumoto Y."/>
            <person name="Kinjo T."/>
            <person name="Motooka D."/>
            <person name="Nabeya D."/>
            <person name="Jung N."/>
            <person name="Uechi K."/>
            <person name="Horii T."/>
            <person name="Iida T."/>
            <person name="Fujita J."/>
            <person name="Nakamura S."/>
        </authorList>
    </citation>
    <scope>NUCLEOTIDE SEQUENCE [LARGE SCALE GENOMIC DNA]</scope>
    <source>
        <strain evidence="4 5">JCM 13323</strain>
    </source>
</reference>
<organism evidence="4 5">
    <name type="scientific">Mycolicibacterium psychrotolerans</name>
    <dbReference type="NCBI Taxonomy" id="216929"/>
    <lineage>
        <taxon>Bacteria</taxon>
        <taxon>Bacillati</taxon>
        <taxon>Actinomycetota</taxon>
        <taxon>Actinomycetes</taxon>
        <taxon>Mycobacteriales</taxon>
        <taxon>Mycobacteriaceae</taxon>
        <taxon>Mycolicibacterium</taxon>
    </lineage>
</organism>